<keyword evidence="11" id="KW-1185">Reference proteome</keyword>
<organism evidence="10 11">
    <name type="scientific">Thermoactinomyces intermedius</name>
    <dbReference type="NCBI Taxonomy" id="2024"/>
    <lineage>
        <taxon>Bacteria</taxon>
        <taxon>Bacillati</taxon>
        <taxon>Bacillota</taxon>
        <taxon>Bacilli</taxon>
        <taxon>Bacillales</taxon>
        <taxon>Thermoactinomycetaceae</taxon>
        <taxon>Thermoactinomyces</taxon>
    </lineage>
</organism>
<dbReference type="PANTHER" id="PTHR30008:SF0">
    <property type="entry name" value="EXODEOXYRIBONUCLEASE 7 LARGE SUBUNIT"/>
    <property type="match status" value="1"/>
</dbReference>
<dbReference type="EMBL" id="JAECVW010000002">
    <property type="protein sequence ID" value="MBH8594430.1"/>
    <property type="molecule type" value="Genomic_DNA"/>
</dbReference>
<comment type="function">
    <text evidence="5">Bidirectionally degrades single-stranded DNA into large acid-insoluble oligonucleotides, which are then degraded further into small acid-soluble oligonucleotides.</text>
</comment>
<evidence type="ECO:0000256" key="1">
    <source>
        <dbReference type="ARBA" id="ARBA00022490"/>
    </source>
</evidence>
<dbReference type="GO" id="GO:0006308">
    <property type="term" value="P:DNA catabolic process"/>
    <property type="evidence" value="ECO:0007669"/>
    <property type="project" value="UniProtKB-UniRule"/>
</dbReference>
<dbReference type="CDD" id="cd04489">
    <property type="entry name" value="ExoVII_LU_OBF"/>
    <property type="match status" value="1"/>
</dbReference>
<dbReference type="GO" id="GO:0008855">
    <property type="term" value="F:exodeoxyribonuclease VII activity"/>
    <property type="evidence" value="ECO:0007669"/>
    <property type="project" value="UniProtKB-UniRule"/>
</dbReference>
<feature type="coiled-coil region" evidence="7">
    <location>
        <begin position="284"/>
        <end position="334"/>
    </location>
</feature>
<dbReference type="Pfam" id="PF02601">
    <property type="entry name" value="Exonuc_VII_L"/>
    <property type="match status" value="1"/>
</dbReference>
<dbReference type="NCBIfam" id="TIGR00237">
    <property type="entry name" value="xseA"/>
    <property type="match status" value="1"/>
</dbReference>
<comment type="caution">
    <text evidence="10">The sequence shown here is derived from an EMBL/GenBank/DDBJ whole genome shotgun (WGS) entry which is preliminary data.</text>
</comment>
<evidence type="ECO:0000256" key="2">
    <source>
        <dbReference type="ARBA" id="ARBA00022722"/>
    </source>
</evidence>
<dbReference type="GO" id="GO:0005737">
    <property type="term" value="C:cytoplasm"/>
    <property type="evidence" value="ECO:0007669"/>
    <property type="project" value="UniProtKB-SubCell"/>
</dbReference>
<dbReference type="InterPro" id="IPR016102">
    <property type="entry name" value="Succinyl-CoA_synth-like"/>
</dbReference>
<dbReference type="GO" id="GO:0009318">
    <property type="term" value="C:exodeoxyribonuclease VII complex"/>
    <property type="evidence" value="ECO:0007669"/>
    <property type="project" value="UniProtKB-UniRule"/>
</dbReference>
<comment type="subcellular location">
    <subcellularLocation>
        <location evidence="5 6">Cytoplasm</location>
    </subcellularLocation>
</comment>
<gene>
    <name evidence="5" type="primary">xseA</name>
    <name evidence="10" type="ORF">I8U20_03700</name>
</gene>
<evidence type="ECO:0000256" key="6">
    <source>
        <dbReference type="RuleBase" id="RU004355"/>
    </source>
</evidence>
<keyword evidence="2 5" id="KW-0540">Nuclease</keyword>
<dbReference type="GO" id="GO:0003676">
    <property type="term" value="F:nucleic acid binding"/>
    <property type="evidence" value="ECO:0007669"/>
    <property type="project" value="InterPro"/>
</dbReference>
<keyword evidence="7" id="KW-0175">Coiled coil</keyword>
<proteinExistence type="inferred from homology"/>
<feature type="domain" description="Exonuclease VII large subunit C-terminal" evidence="8">
    <location>
        <begin position="131"/>
        <end position="444"/>
    </location>
</feature>
<keyword evidence="3 5" id="KW-0378">Hydrolase</keyword>
<comment type="similarity">
    <text evidence="5 6">Belongs to the XseA family.</text>
</comment>
<dbReference type="InterPro" id="IPR020579">
    <property type="entry name" value="Exonuc_VII_lsu_C"/>
</dbReference>
<evidence type="ECO:0000256" key="4">
    <source>
        <dbReference type="ARBA" id="ARBA00022839"/>
    </source>
</evidence>
<evidence type="ECO:0000313" key="10">
    <source>
        <dbReference type="EMBL" id="MBH8594430.1"/>
    </source>
</evidence>
<comment type="catalytic activity">
    <reaction evidence="5 6">
        <text>Exonucleolytic cleavage in either 5'- to 3'- or 3'- to 5'-direction to yield nucleoside 5'-phosphates.</text>
        <dbReference type="EC" id="3.1.11.6"/>
    </reaction>
</comment>
<dbReference type="Proteomes" id="UP000633619">
    <property type="component" value="Unassembled WGS sequence"/>
</dbReference>
<name>A0A8I1AC41_THEIN</name>
<dbReference type="Pfam" id="PF13742">
    <property type="entry name" value="tRNA_anti_2"/>
    <property type="match status" value="1"/>
</dbReference>
<dbReference type="HAMAP" id="MF_00378">
    <property type="entry name" value="Exonuc_7_L"/>
    <property type="match status" value="1"/>
</dbReference>
<dbReference type="RefSeq" id="WP_181731687.1">
    <property type="nucleotide sequence ID" value="NZ_JACEIR010000003.1"/>
</dbReference>
<evidence type="ECO:0000313" key="11">
    <source>
        <dbReference type="Proteomes" id="UP000633619"/>
    </source>
</evidence>
<accession>A0A8I1AC41</accession>
<evidence type="ECO:0000259" key="9">
    <source>
        <dbReference type="Pfam" id="PF13742"/>
    </source>
</evidence>
<evidence type="ECO:0000256" key="5">
    <source>
        <dbReference type="HAMAP-Rule" id="MF_00378"/>
    </source>
</evidence>
<protein>
    <recommendedName>
        <fullName evidence="5">Exodeoxyribonuclease 7 large subunit</fullName>
        <ecNumber evidence="5">3.1.11.6</ecNumber>
    </recommendedName>
    <alternativeName>
        <fullName evidence="5">Exodeoxyribonuclease VII large subunit</fullName>
        <shortName evidence="5">Exonuclease VII large subunit</shortName>
    </alternativeName>
</protein>
<dbReference type="InterPro" id="IPR025824">
    <property type="entry name" value="OB-fold_nuc-bd_dom"/>
</dbReference>
<keyword evidence="1 5" id="KW-0963">Cytoplasm</keyword>
<dbReference type="PANTHER" id="PTHR30008">
    <property type="entry name" value="EXODEOXYRIBONUCLEASE 7 LARGE SUBUNIT"/>
    <property type="match status" value="1"/>
</dbReference>
<feature type="domain" description="OB-fold nucleic acid binding" evidence="9">
    <location>
        <begin position="10"/>
        <end position="106"/>
    </location>
</feature>
<dbReference type="EC" id="3.1.11.6" evidence="5"/>
<evidence type="ECO:0000256" key="7">
    <source>
        <dbReference type="SAM" id="Coils"/>
    </source>
</evidence>
<evidence type="ECO:0000259" key="8">
    <source>
        <dbReference type="Pfam" id="PF02601"/>
    </source>
</evidence>
<reference evidence="10 11" key="1">
    <citation type="submission" date="2020-12" db="EMBL/GenBank/DDBJ databases">
        <title>WGS of Thermoactinomyces spp.</title>
        <authorList>
            <person name="Cheng K."/>
        </authorList>
    </citation>
    <scope>NUCLEOTIDE SEQUENCE [LARGE SCALE GENOMIC DNA]</scope>
    <source>
        <strain evidence="11">CICC 10671\DSM 43846</strain>
    </source>
</reference>
<dbReference type="AlphaFoldDB" id="A0A8I1AC41"/>
<comment type="subunit">
    <text evidence="5">Heterooligomer composed of large and small subunits.</text>
</comment>
<keyword evidence="4 5" id="KW-0269">Exonuclease</keyword>
<evidence type="ECO:0000256" key="3">
    <source>
        <dbReference type="ARBA" id="ARBA00022801"/>
    </source>
</evidence>
<dbReference type="InterPro" id="IPR003753">
    <property type="entry name" value="Exonuc_VII_L"/>
</dbReference>
<sequence>MFREPERDVWSVTDLVEYLYTSLNLDENLKKIWLEGEITNFSQNRKSRHMYFTIKDDQAAIDAVMFAGNNRRLRFVPKNGDRVLVRGYVSLYMKNGHLQIYVQDMRLSGTGDLYIAFERLKEKLSAEGLFDKEKKPLPKFPGKVGVITSASGAAVRDIIVTIRRRYPIASILLYPVSVQGDEAAHEIARAIDHMNEMDEVDVLIVGRGGGSLEELWAFNEEVVARSIYRSKLPVVSAVGHETDVTISDLVADLRAPTPTAAAEFVVPELLELKNQTAQLTRRLIQSQQSVLDRMKERVKNQVNRAVFLDPKARLLQYTQRLDHLQTRLEHAMQASLETKKRDFSEMKFQLKACHPSQKLSKLSEQLALLIKDSRTLMHQRLKTEIQRYHHQLAQLDALSPLKVMQRGYSLVYRLHKNELIKSVRQAEPGDLIQVRLPDGRLRCQVYRAEEEKND</sequence>
<dbReference type="SUPFAM" id="SSF52210">
    <property type="entry name" value="Succinyl-CoA synthetase domains"/>
    <property type="match status" value="1"/>
</dbReference>